<evidence type="ECO:0000313" key="2">
    <source>
        <dbReference type="EMBL" id="KAE8237930.1"/>
    </source>
</evidence>
<sequence length="98" mass="10056">MKRRSFPPSTFAAAATDGFSSRIPEPMASTAFASATTNRPRSTDNSGMPMPSNSPFASRIIGAGSRPKHPRPPPPPAALSSLFSSSSSGSMIGAACMV</sequence>
<accession>A0A8T8SDU1</accession>
<protein>
    <submittedName>
        <fullName evidence="2">Uncharacterized protein</fullName>
    </submittedName>
</protein>
<feature type="compositionally biased region" description="Low complexity" evidence="1">
    <location>
        <begin position="78"/>
        <end position="90"/>
    </location>
</feature>
<feature type="compositionally biased region" description="Polar residues" evidence="1">
    <location>
        <begin position="31"/>
        <end position="56"/>
    </location>
</feature>
<name>A0A8T8SDU1_9BASI</name>
<dbReference type="AlphaFoldDB" id="A0A8T8SDU1"/>
<organism evidence="2 3">
    <name type="scientific">Tilletia caries</name>
    <name type="common">wheat bunt fungus</name>
    <dbReference type="NCBI Taxonomy" id="13290"/>
    <lineage>
        <taxon>Eukaryota</taxon>
        <taxon>Fungi</taxon>
        <taxon>Dikarya</taxon>
        <taxon>Basidiomycota</taxon>
        <taxon>Ustilaginomycotina</taxon>
        <taxon>Exobasidiomycetes</taxon>
        <taxon>Tilletiales</taxon>
        <taxon>Tilletiaceae</taxon>
        <taxon>Tilletia</taxon>
    </lineage>
</organism>
<proteinExistence type="predicted"/>
<comment type="caution">
    <text evidence="2">The sequence shown here is derived from an EMBL/GenBank/DDBJ whole genome shotgun (WGS) entry which is preliminary data.</text>
</comment>
<dbReference type="Proteomes" id="UP000077671">
    <property type="component" value="Unassembled WGS sequence"/>
</dbReference>
<reference evidence="2" key="1">
    <citation type="submission" date="2016-04" db="EMBL/GenBank/DDBJ databases">
        <authorList>
            <person name="Nguyen H.D."/>
            <person name="Kesanakurti P."/>
            <person name="Cullis J."/>
            <person name="Levesque C.A."/>
            <person name="Hambleton S."/>
        </authorList>
    </citation>
    <scope>NUCLEOTIDE SEQUENCE</scope>
    <source>
        <strain evidence="2">DAOMC 238032</strain>
    </source>
</reference>
<evidence type="ECO:0000256" key="1">
    <source>
        <dbReference type="SAM" id="MobiDB-lite"/>
    </source>
</evidence>
<reference evidence="2" key="2">
    <citation type="journal article" date="2019" name="IMA Fungus">
        <title>Genome sequencing and comparison of five Tilletia species to identify candidate genes for the detection of regulated species infecting wheat.</title>
        <authorList>
            <person name="Nguyen H.D.T."/>
            <person name="Sultana T."/>
            <person name="Kesanakurti P."/>
            <person name="Hambleton S."/>
        </authorList>
    </citation>
    <scope>NUCLEOTIDE SEQUENCE</scope>
    <source>
        <strain evidence="2">DAOMC 238032</strain>
    </source>
</reference>
<evidence type="ECO:0000313" key="3">
    <source>
        <dbReference type="Proteomes" id="UP000077671"/>
    </source>
</evidence>
<gene>
    <name evidence="2" type="ORF">A4X03_0g9002</name>
</gene>
<feature type="region of interest" description="Disordered" evidence="1">
    <location>
        <begin position="17"/>
        <end position="98"/>
    </location>
</feature>
<dbReference type="EMBL" id="LWDD02003157">
    <property type="protein sequence ID" value="KAE8237930.1"/>
    <property type="molecule type" value="Genomic_DNA"/>
</dbReference>